<organism evidence="2 3">
    <name type="scientific">Caulobacter radicis</name>
    <dbReference type="NCBI Taxonomy" id="2172650"/>
    <lineage>
        <taxon>Bacteria</taxon>
        <taxon>Pseudomonadati</taxon>
        <taxon>Pseudomonadota</taxon>
        <taxon>Alphaproteobacteria</taxon>
        <taxon>Caulobacterales</taxon>
        <taxon>Caulobacteraceae</taxon>
        <taxon>Caulobacter</taxon>
    </lineage>
</organism>
<feature type="signal peptide" evidence="1">
    <location>
        <begin position="1"/>
        <end position="28"/>
    </location>
</feature>
<keyword evidence="1" id="KW-0732">Signal</keyword>
<protein>
    <recommendedName>
        <fullName evidence="4">Phosphoribosyl-AMP cyclohydrolase</fullName>
    </recommendedName>
</protein>
<accession>A0A2T9J3F9</accession>
<evidence type="ECO:0000313" key="2">
    <source>
        <dbReference type="EMBL" id="PVM74926.1"/>
    </source>
</evidence>
<dbReference type="RefSeq" id="WP_116569195.1">
    <property type="nucleotide sequence ID" value="NZ_QDKP01000055.1"/>
</dbReference>
<dbReference type="Proteomes" id="UP000244913">
    <property type="component" value="Unassembled WGS sequence"/>
</dbReference>
<gene>
    <name evidence="2" type="ORF">DDF65_19005</name>
</gene>
<keyword evidence="3" id="KW-1185">Reference proteome</keyword>
<evidence type="ECO:0008006" key="4">
    <source>
        <dbReference type="Google" id="ProtNLM"/>
    </source>
</evidence>
<evidence type="ECO:0000313" key="3">
    <source>
        <dbReference type="Proteomes" id="UP000244913"/>
    </source>
</evidence>
<proteinExistence type="predicted"/>
<feature type="chain" id="PRO_5015769499" description="Phosphoribosyl-AMP cyclohydrolase" evidence="1">
    <location>
        <begin position="29"/>
        <end position="192"/>
    </location>
</feature>
<name>A0A2T9J3F9_9CAUL</name>
<sequence>MTSTTRRSLIASAVALAAIAGASAPAAAQQVLPRISEAEVRAAAEAWGKGLVSISVAYDENENNFEKAKVVASDFIDKAYGYQLGPVLFKPTLTREPQTFRTTKVGTLAYFVGHDKAYPYDDGFALLPWRSVTYKPVGIQINGSVASTMGKLELRDKNDTLTVVDKTWVFKKDDRGVVRIIVHHSSLPFVGY</sequence>
<dbReference type="InterPro" id="IPR006311">
    <property type="entry name" value="TAT_signal"/>
</dbReference>
<dbReference type="EMBL" id="QDKP01000055">
    <property type="protein sequence ID" value="PVM74926.1"/>
    <property type="molecule type" value="Genomic_DNA"/>
</dbReference>
<dbReference type="AlphaFoldDB" id="A0A2T9J3F9"/>
<reference evidence="2 3" key="1">
    <citation type="submission" date="2018-04" db="EMBL/GenBank/DDBJ databases">
        <title>The genome sequence of Caulobacter sp. 736.</title>
        <authorList>
            <person name="Gao J."/>
            <person name="Sun J."/>
        </authorList>
    </citation>
    <scope>NUCLEOTIDE SEQUENCE [LARGE SCALE GENOMIC DNA]</scope>
    <source>
        <strain evidence="2 3">736</strain>
    </source>
</reference>
<dbReference type="PIRSF" id="PIRSF028288">
    <property type="entry name" value="UCP028288"/>
    <property type="match status" value="1"/>
</dbReference>
<comment type="caution">
    <text evidence="2">The sequence shown here is derived from an EMBL/GenBank/DDBJ whole genome shotgun (WGS) entry which is preliminary data.</text>
</comment>
<dbReference type="InterPro" id="IPR016878">
    <property type="entry name" value="MICAH-like"/>
</dbReference>
<dbReference type="PROSITE" id="PS51318">
    <property type="entry name" value="TAT"/>
    <property type="match status" value="1"/>
</dbReference>
<dbReference type="Gene3D" id="3.10.450.50">
    <property type="match status" value="1"/>
</dbReference>
<evidence type="ECO:0000256" key="1">
    <source>
        <dbReference type="SAM" id="SignalP"/>
    </source>
</evidence>